<dbReference type="PANTHER" id="PTHR23507">
    <property type="entry name" value="ZGC:174356"/>
    <property type="match status" value="1"/>
</dbReference>
<protein>
    <submittedName>
        <fullName evidence="6">Major facilitator superfamily,Major facilitator superfamily domain</fullName>
    </submittedName>
</protein>
<organism evidence="6 7">
    <name type="scientific">Cinara cedri</name>
    <dbReference type="NCBI Taxonomy" id="506608"/>
    <lineage>
        <taxon>Eukaryota</taxon>
        <taxon>Metazoa</taxon>
        <taxon>Ecdysozoa</taxon>
        <taxon>Arthropoda</taxon>
        <taxon>Hexapoda</taxon>
        <taxon>Insecta</taxon>
        <taxon>Pterygota</taxon>
        <taxon>Neoptera</taxon>
        <taxon>Paraneoptera</taxon>
        <taxon>Hemiptera</taxon>
        <taxon>Sternorrhyncha</taxon>
        <taxon>Aphidomorpha</taxon>
        <taxon>Aphidoidea</taxon>
        <taxon>Aphididae</taxon>
        <taxon>Lachninae</taxon>
        <taxon>Cinara</taxon>
    </lineage>
</organism>
<dbReference type="PANTHER" id="PTHR23507:SF1">
    <property type="entry name" value="FI18259P1-RELATED"/>
    <property type="match status" value="1"/>
</dbReference>
<feature type="transmembrane region" description="Helical" evidence="5">
    <location>
        <begin position="124"/>
        <end position="145"/>
    </location>
</feature>
<dbReference type="GO" id="GO:0022857">
    <property type="term" value="F:transmembrane transporter activity"/>
    <property type="evidence" value="ECO:0007669"/>
    <property type="project" value="InterPro"/>
</dbReference>
<dbReference type="SUPFAM" id="SSF103473">
    <property type="entry name" value="MFS general substrate transporter"/>
    <property type="match status" value="1"/>
</dbReference>
<evidence type="ECO:0000313" key="7">
    <source>
        <dbReference type="Proteomes" id="UP000325440"/>
    </source>
</evidence>
<evidence type="ECO:0000256" key="3">
    <source>
        <dbReference type="ARBA" id="ARBA00022989"/>
    </source>
</evidence>
<dbReference type="Proteomes" id="UP000325440">
    <property type="component" value="Unassembled WGS sequence"/>
</dbReference>
<keyword evidence="3 5" id="KW-1133">Transmembrane helix</keyword>
<feature type="transmembrane region" description="Helical" evidence="5">
    <location>
        <begin position="220"/>
        <end position="238"/>
    </location>
</feature>
<dbReference type="InterPro" id="IPR036259">
    <property type="entry name" value="MFS_trans_sf"/>
</dbReference>
<keyword evidence="4 5" id="KW-0472">Membrane</keyword>
<evidence type="ECO:0000256" key="2">
    <source>
        <dbReference type="ARBA" id="ARBA00022692"/>
    </source>
</evidence>
<dbReference type="Gene3D" id="1.20.1250.20">
    <property type="entry name" value="MFS general substrate transporter like domains"/>
    <property type="match status" value="1"/>
</dbReference>
<dbReference type="AlphaFoldDB" id="A0A5E4MQP5"/>
<feature type="non-terminal residue" evidence="6">
    <location>
        <position position="1"/>
    </location>
</feature>
<accession>A0A5E4MQP5</accession>
<feature type="transmembrane region" description="Helical" evidence="5">
    <location>
        <begin position="377"/>
        <end position="400"/>
    </location>
</feature>
<feature type="transmembrane region" description="Helical" evidence="5">
    <location>
        <begin position="288"/>
        <end position="308"/>
    </location>
</feature>
<feature type="transmembrane region" description="Helical" evidence="5">
    <location>
        <begin position="59"/>
        <end position="79"/>
    </location>
</feature>
<evidence type="ECO:0000256" key="5">
    <source>
        <dbReference type="SAM" id="Phobius"/>
    </source>
</evidence>
<dbReference type="Pfam" id="PF07690">
    <property type="entry name" value="MFS_1"/>
    <property type="match status" value="1"/>
</dbReference>
<gene>
    <name evidence="6" type="ORF">CINCED_3A019485</name>
</gene>
<feature type="transmembrane region" description="Helical" evidence="5">
    <location>
        <begin position="314"/>
        <end position="335"/>
    </location>
</feature>
<comment type="subcellular location">
    <subcellularLocation>
        <location evidence="1">Membrane</location>
        <topology evidence="1">Multi-pass membrane protein</topology>
    </subcellularLocation>
</comment>
<sequence>GGRTCEPIIPFGECPRGEIRANIEIASSYTFPQILLSLVVTLLAGTWSDSHGRRRKPLILIPIFGQILSNSLYFVNNYWNWPRIFDGIFTSYLSGVYVGRNLFWIGAMAYVSENSTVESRTLKIAKLIGTYTISHLIGLCLFQLLDNCWIIIKNHIEHVYRYYHVLFLVPIFLNIIAALVVIFFMKDTSDSYDRNMLWMKPTNVFNSFISLFKNKSRNRAVFGMLFTCQLAVVVRVGVEYFSIMNLLAYAYMGDITYVYFNISKMVAVVFGALFSGVVLSKCMKVNDIVIGLLTCSVYIVVATCYIFVNRLYQHCIIVIIYLCHGSIIVIMTSLTSKMVETEELGRFNSIQSTIGSVLIFSIAEICRFNNHNKMVHLFMVFFLYAILTLPIVLVLMIRVFKMFDRKSIMDLKPQKVGSENTLILVTLLYTVSSTLSSSYQFRQGGRTCEPIIPFGECPRGEIRANIEIASSYTFPQILLSLVVTLLAGTWSDSHGRRRKPLILIPIFGQILSNSLYFVNNYWNWPRIFDDIFTSYLSGVYVGRNLFWIGAMAYVSENSTVESRTLKIAKLIGTYTLPL</sequence>
<feature type="transmembrane region" description="Helical" evidence="5">
    <location>
        <begin position="165"/>
        <end position="185"/>
    </location>
</feature>
<feature type="transmembrane region" description="Helical" evidence="5">
    <location>
        <begin position="502"/>
        <end position="522"/>
    </location>
</feature>
<evidence type="ECO:0000256" key="4">
    <source>
        <dbReference type="ARBA" id="ARBA00023136"/>
    </source>
</evidence>
<keyword evidence="7" id="KW-1185">Reference proteome</keyword>
<dbReference type="InterPro" id="IPR011701">
    <property type="entry name" value="MFS"/>
</dbReference>
<dbReference type="OrthoDB" id="6602995at2759"/>
<proteinExistence type="predicted"/>
<dbReference type="EMBL" id="CABPRJ010000981">
    <property type="protein sequence ID" value="VVC33997.1"/>
    <property type="molecule type" value="Genomic_DNA"/>
</dbReference>
<evidence type="ECO:0000256" key="1">
    <source>
        <dbReference type="ARBA" id="ARBA00004141"/>
    </source>
</evidence>
<dbReference type="GO" id="GO:0016020">
    <property type="term" value="C:membrane"/>
    <property type="evidence" value="ECO:0007669"/>
    <property type="project" value="UniProtKB-SubCell"/>
</dbReference>
<feature type="transmembrane region" description="Helical" evidence="5">
    <location>
        <begin position="91"/>
        <end position="112"/>
    </location>
</feature>
<name>A0A5E4MQP5_9HEMI</name>
<feature type="transmembrane region" description="Helical" evidence="5">
    <location>
        <begin position="258"/>
        <end position="279"/>
    </location>
</feature>
<evidence type="ECO:0000313" key="6">
    <source>
        <dbReference type="EMBL" id="VVC33997.1"/>
    </source>
</evidence>
<reference evidence="6 7" key="1">
    <citation type="submission" date="2019-08" db="EMBL/GenBank/DDBJ databases">
        <authorList>
            <person name="Alioto T."/>
            <person name="Alioto T."/>
            <person name="Gomez Garrido J."/>
        </authorList>
    </citation>
    <scope>NUCLEOTIDE SEQUENCE [LARGE SCALE GENOMIC DNA]</scope>
</reference>
<keyword evidence="2 5" id="KW-0812">Transmembrane</keyword>
<feature type="transmembrane region" description="Helical" evidence="5">
    <location>
        <begin position="29"/>
        <end position="47"/>
    </location>
</feature>
<feature type="transmembrane region" description="Helical" evidence="5">
    <location>
        <begin position="472"/>
        <end position="490"/>
    </location>
</feature>